<dbReference type="OMA" id="GNCARCT"/>
<evidence type="ECO:0000313" key="3">
    <source>
        <dbReference type="Proteomes" id="UP000076632"/>
    </source>
</evidence>
<evidence type="ECO:0000313" key="2">
    <source>
        <dbReference type="EMBL" id="KZF21439.1"/>
    </source>
</evidence>
<dbReference type="AlphaFoldDB" id="A0A165FVS4"/>
<proteinExistence type="predicted"/>
<organism evidence="2 3">
    <name type="scientific">Xylona heveae (strain CBS 132557 / TC161)</name>
    <dbReference type="NCBI Taxonomy" id="1328760"/>
    <lineage>
        <taxon>Eukaryota</taxon>
        <taxon>Fungi</taxon>
        <taxon>Dikarya</taxon>
        <taxon>Ascomycota</taxon>
        <taxon>Pezizomycotina</taxon>
        <taxon>Xylonomycetes</taxon>
        <taxon>Xylonales</taxon>
        <taxon>Xylonaceae</taxon>
        <taxon>Xylona</taxon>
    </lineage>
</organism>
<dbReference type="GO" id="GO:0030151">
    <property type="term" value="F:molybdenum ion binding"/>
    <property type="evidence" value="ECO:0007669"/>
    <property type="project" value="InterPro"/>
</dbReference>
<accession>A0A165FVS4</accession>
<name>A0A165FVS4_XYLHT</name>
<keyword evidence="3" id="KW-1185">Reference proteome</keyword>
<dbReference type="PROSITE" id="PS51340">
    <property type="entry name" value="MOSC"/>
    <property type="match status" value="1"/>
</dbReference>
<dbReference type="InParanoid" id="A0A165FVS4"/>
<gene>
    <name evidence="2" type="ORF">L228DRAFT_249261</name>
</gene>
<evidence type="ECO:0000259" key="1">
    <source>
        <dbReference type="PROSITE" id="PS51340"/>
    </source>
</evidence>
<dbReference type="RefSeq" id="XP_018186994.1">
    <property type="nucleotide sequence ID" value="XM_018333055.1"/>
</dbReference>
<dbReference type="GO" id="GO:0003824">
    <property type="term" value="F:catalytic activity"/>
    <property type="evidence" value="ECO:0007669"/>
    <property type="project" value="InterPro"/>
</dbReference>
<reference evidence="2 3" key="1">
    <citation type="journal article" date="2016" name="Fungal Biol.">
        <title>The genome of Xylona heveae provides a window into fungal endophytism.</title>
        <authorList>
            <person name="Gazis R."/>
            <person name="Kuo A."/>
            <person name="Riley R."/>
            <person name="LaButti K."/>
            <person name="Lipzen A."/>
            <person name="Lin J."/>
            <person name="Amirebrahimi M."/>
            <person name="Hesse C.N."/>
            <person name="Spatafora J.W."/>
            <person name="Henrissat B."/>
            <person name="Hainaut M."/>
            <person name="Grigoriev I.V."/>
            <person name="Hibbett D.S."/>
        </authorList>
    </citation>
    <scope>NUCLEOTIDE SEQUENCE [LARGE SCALE GENOMIC DNA]</scope>
    <source>
        <strain evidence="2 3">TC161</strain>
    </source>
</reference>
<sequence>MQVPHLPQMSLFYTALTLPTADNLKDGSITVTHTLPGAAHPETLTVPLKPDTTELSRIEVTLWSVPATAYEMEPYYNDWFSKHFGFEVLLVYLGSSNRSTLGTMAPQPTGWSSWIPNIPGLSSLSPGKDVLTFADVAPYHITSTTSLGDISRRLPDGEEMDMARFRPNIVVSGAPSPFEEDFWGELLYHPANRDPVTMILTHNCGRCKSVNVDYSKGRPGDGPQGQILKLMMKDRRVDKGTKYSPVFGRYGFIGSSLEQNTFFRVGDEVTIAKRNESRSTFDWPGLTN</sequence>
<dbReference type="InterPro" id="IPR005302">
    <property type="entry name" value="MoCF_Sase_C"/>
</dbReference>
<dbReference type="Proteomes" id="UP000076632">
    <property type="component" value="Unassembled WGS sequence"/>
</dbReference>
<dbReference type="SUPFAM" id="SSF141673">
    <property type="entry name" value="MOSC N-terminal domain-like"/>
    <property type="match status" value="1"/>
</dbReference>
<dbReference type="EMBL" id="KV407461">
    <property type="protein sequence ID" value="KZF21439.1"/>
    <property type="molecule type" value="Genomic_DNA"/>
</dbReference>
<protein>
    <recommendedName>
        <fullName evidence="1">MOSC domain-containing protein</fullName>
    </recommendedName>
</protein>
<dbReference type="OrthoDB" id="17255at2759"/>
<feature type="domain" description="MOSC" evidence="1">
    <location>
        <begin position="107"/>
        <end position="272"/>
    </location>
</feature>
<dbReference type="STRING" id="1328760.A0A165FVS4"/>
<dbReference type="GeneID" id="28898192"/>
<dbReference type="GO" id="GO:0030170">
    <property type="term" value="F:pyridoxal phosphate binding"/>
    <property type="evidence" value="ECO:0007669"/>
    <property type="project" value="InterPro"/>
</dbReference>
<dbReference type="Pfam" id="PF03473">
    <property type="entry name" value="MOSC"/>
    <property type="match status" value="1"/>
</dbReference>